<comment type="similarity">
    <text evidence="1">Belongs to the disease resistance NB-LRR family.</text>
</comment>
<feature type="domain" description="NB-ARC" evidence="6">
    <location>
        <begin position="196"/>
        <end position="284"/>
    </location>
</feature>
<dbReference type="Proteomes" id="UP000015105">
    <property type="component" value="Chromosome 5D"/>
</dbReference>
<dbReference type="GO" id="GO:0006952">
    <property type="term" value="P:defense response"/>
    <property type="evidence" value="ECO:0007669"/>
    <property type="project" value="UniProtKB-KW"/>
</dbReference>
<protein>
    <recommendedName>
        <fullName evidence="10">Disease resistance RPP13-like protein 3</fullName>
    </recommendedName>
</protein>
<keyword evidence="3" id="KW-0677">Repeat</keyword>
<dbReference type="Gene3D" id="3.40.50.300">
    <property type="entry name" value="P-loop containing nucleotide triphosphate hydrolases"/>
    <property type="match status" value="1"/>
</dbReference>
<evidence type="ECO:0000256" key="2">
    <source>
        <dbReference type="ARBA" id="ARBA00022614"/>
    </source>
</evidence>
<keyword evidence="9" id="KW-1185">Reference proteome</keyword>
<proteinExistence type="inferred from homology"/>
<evidence type="ECO:0000259" key="6">
    <source>
        <dbReference type="Pfam" id="PF00931"/>
    </source>
</evidence>
<reference evidence="9" key="2">
    <citation type="journal article" date="2017" name="Nat. Plants">
        <title>The Aegilops tauschii genome reveals multiple impacts of transposons.</title>
        <authorList>
            <person name="Zhao G."/>
            <person name="Zou C."/>
            <person name="Li K."/>
            <person name="Wang K."/>
            <person name="Li T."/>
            <person name="Gao L."/>
            <person name="Zhang X."/>
            <person name="Wang H."/>
            <person name="Yang Z."/>
            <person name="Liu X."/>
            <person name="Jiang W."/>
            <person name="Mao L."/>
            <person name="Kong X."/>
            <person name="Jiao Y."/>
            <person name="Jia J."/>
        </authorList>
    </citation>
    <scope>NUCLEOTIDE SEQUENCE [LARGE SCALE GENOMIC DNA]</scope>
    <source>
        <strain evidence="9">cv. AL8/78</strain>
    </source>
</reference>
<dbReference type="Pfam" id="PF18052">
    <property type="entry name" value="Rx_N"/>
    <property type="match status" value="1"/>
</dbReference>
<dbReference type="EnsemblPlants" id="AET5Gv21108000.20">
    <property type="protein sequence ID" value="AET5Gv21108000.20"/>
    <property type="gene ID" value="AET5Gv21108000"/>
</dbReference>
<keyword evidence="5" id="KW-0611">Plant defense</keyword>
<dbReference type="PANTHER" id="PTHR19338">
    <property type="entry name" value="TRANSLOCASE OF INNER MITOCHONDRIAL MEMBRANE 13 HOMOLOG"/>
    <property type="match status" value="1"/>
</dbReference>
<accession>A0A453M9W3</accession>
<reference evidence="8" key="3">
    <citation type="journal article" date="2017" name="Nature">
        <title>Genome sequence of the progenitor of the wheat D genome Aegilops tauschii.</title>
        <authorList>
            <person name="Luo M.C."/>
            <person name="Gu Y.Q."/>
            <person name="Puiu D."/>
            <person name="Wang H."/>
            <person name="Twardziok S.O."/>
            <person name="Deal K.R."/>
            <person name="Huo N."/>
            <person name="Zhu T."/>
            <person name="Wang L."/>
            <person name="Wang Y."/>
            <person name="McGuire P.E."/>
            <person name="Liu S."/>
            <person name="Long H."/>
            <person name="Ramasamy R.K."/>
            <person name="Rodriguez J.C."/>
            <person name="Van S.L."/>
            <person name="Yuan L."/>
            <person name="Wang Z."/>
            <person name="Xia Z."/>
            <person name="Xiao L."/>
            <person name="Anderson O.D."/>
            <person name="Ouyang S."/>
            <person name="Liang Y."/>
            <person name="Zimin A.V."/>
            <person name="Pertea G."/>
            <person name="Qi P."/>
            <person name="Bennetzen J.L."/>
            <person name="Dai X."/>
            <person name="Dawson M.W."/>
            <person name="Muller H.G."/>
            <person name="Kugler K."/>
            <person name="Rivarola-Duarte L."/>
            <person name="Spannagl M."/>
            <person name="Mayer K.F.X."/>
            <person name="Lu F.H."/>
            <person name="Bevan M.W."/>
            <person name="Leroy P."/>
            <person name="Li P."/>
            <person name="You F.M."/>
            <person name="Sun Q."/>
            <person name="Liu Z."/>
            <person name="Lyons E."/>
            <person name="Wicker T."/>
            <person name="Salzberg S.L."/>
            <person name="Devos K.M."/>
            <person name="Dvorak J."/>
        </authorList>
    </citation>
    <scope>NUCLEOTIDE SEQUENCE [LARGE SCALE GENOMIC DNA]</scope>
    <source>
        <strain evidence="8">cv. AL8/78</strain>
    </source>
</reference>
<evidence type="ECO:0000313" key="8">
    <source>
        <dbReference type="EnsemblPlants" id="AET5Gv21108000.20"/>
    </source>
</evidence>
<evidence type="ECO:0008006" key="10">
    <source>
        <dbReference type="Google" id="ProtNLM"/>
    </source>
</evidence>
<dbReference type="SUPFAM" id="SSF52540">
    <property type="entry name" value="P-loop containing nucleoside triphosphate hydrolases"/>
    <property type="match status" value="1"/>
</dbReference>
<dbReference type="Gramene" id="AET5Gv21108000.20">
    <property type="protein sequence ID" value="AET5Gv21108000.20"/>
    <property type="gene ID" value="AET5Gv21108000"/>
</dbReference>
<dbReference type="CDD" id="cd14798">
    <property type="entry name" value="RX-CC_like"/>
    <property type="match status" value="1"/>
</dbReference>
<dbReference type="InterPro" id="IPR002182">
    <property type="entry name" value="NB-ARC"/>
</dbReference>
<reference evidence="9" key="1">
    <citation type="journal article" date="2014" name="Science">
        <title>Ancient hybridizations among the ancestral genomes of bread wheat.</title>
        <authorList>
            <consortium name="International Wheat Genome Sequencing Consortium,"/>
            <person name="Marcussen T."/>
            <person name="Sandve S.R."/>
            <person name="Heier L."/>
            <person name="Spannagl M."/>
            <person name="Pfeifer M."/>
            <person name="Jakobsen K.S."/>
            <person name="Wulff B.B."/>
            <person name="Steuernagel B."/>
            <person name="Mayer K.F."/>
            <person name="Olsen O.A."/>
        </authorList>
    </citation>
    <scope>NUCLEOTIDE SEQUENCE [LARGE SCALE GENOMIC DNA]</scope>
    <source>
        <strain evidence="9">cv. AL8/78</strain>
    </source>
</reference>
<evidence type="ECO:0000259" key="7">
    <source>
        <dbReference type="Pfam" id="PF18052"/>
    </source>
</evidence>
<feature type="domain" description="Disease resistance N-terminal" evidence="7">
    <location>
        <begin position="12"/>
        <end position="87"/>
    </location>
</feature>
<evidence type="ECO:0000313" key="9">
    <source>
        <dbReference type="Proteomes" id="UP000015105"/>
    </source>
</evidence>
<dbReference type="InterPro" id="IPR038005">
    <property type="entry name" value="RX-like_CC"/>
</dbReference>
<reference evidence="8" key="4">
    <citation type="submission" date="2019-03" db="UniProtKB">
        <authorList>
            <consortium name="EnsemblPlants"/>
        </authorList>
    </citation>
    <scope>IDENTIFICATION</scope>
</reference>
<evidence type="ECO:0000256" key="1">
    <source>
        <dbReference type="ARBA" id="ARBA00008894"/>
    </source>
</evidence>
<keyword evidence="4" id="KW-0547">Nucleotide-binding</keyword>
<dbReference type="GO" id="GO:0043531">
    <property type="term" value="F:ADP binding"/>
    <property type="evidence" value="ECO:0007669"/>
    <property type="project" value="InterPro"/>
</dbReference>
<dbReference type="PANTHER" id="PTHR19338:SF42">
    <property type="entry name" value="RX N-TERMINAL DOMAIN-CONTAINING PROTEIN"/>
    <property type="match status" value="1"/>
</dbReference>
<dbReference type="InterPro" id="IPR027417">
    <property type="entry name" value="P-loop_NTPase"/>
</dbReference>
<reference evidence="8" key="5">
    <citation type="journal article" date="2021" name="G3 (Bethesda)">
        <title>Aegilops tauschii genome assembly Aet v5.0 features greater sequence contiguity and improved annotation.</title>
        <authorList>
            <person name="Wang L."/>
            <person name="Zhu T."/>
            <person name="Rodriguez J.C."/>
            <person name="Deal K.R."/>
            <person name="Dubcovsky J."/>
            <person name="McGuire P.E."/>
            <person name="Lux T."/>
            <person name="Spannagl M."/>
            <person name="Mayer K.F.X."/>
            <person name="Baldrich P."/>
            <person name="Meyers B.C."/>
            <person name="Huo N."/>
            <person name="Gu Y.Q."/>
            <person name="Zhou H."/>
            <person name="Devos K.M."/>
            <person name="Bennetzen J.L."/>
            <person name="Unver T."/>
            <person name="Budak H."/>
            <person name="Gulick P.J."/>
            <person name="Galiba G."/>
            <person name="Kalapos B."/>
            <person name="Nelson D.R."/>
            <person name="Li P."/>
            <person name="You F.M."/>
            <person name="Luo M.C."/>
            <person name="Dvorak J."/>
        </authorList>
    </citation>
    <scope>NUCLEOTIDE SEQUENCE [LARGE SCALE GENOMIC DNA]</scope>
    <source>
        <strain evidence="8">cv. AL8/78</strain>
    </source>
</reference>
<organism evidence="8 9">
    <name type="scientific">Aegilops tauschii subsp. strangulata</name>
    <name type="common">Goatgrass</name>
    <dbReference type="NCBI Taxonomy" id="200361"/>
    <lineage>
        <taxon>Eukaryota</taxon>
        <taxon>Viridiplantae</taxon>
        <taxon>Streptophyta</taxon>
        <taxon>Embryophyta</taxon>
        <taxon>Tracheophyta</taxon>
        <taxon>Spermatophyta</taxon>
        <taxon>Magnoliopsida</taxon>
        <taxon>Liliopsida</taxon>
        <taxon>Poales</taxon>
        <taxon>Poaceae</taxon>
        <taxon>BOP clade</taxon>
        <taxon>Pooideae</taxon>
        <taxon>Triticodae</taxon>
        <taxon>Triticeae</taxon>
        <taxon>Triticinae</taxon>
        <taxon>Aegilops</taxon>
    </lineage>
</organism>
<dbReference type="InterPro" id="IPR041118">
    <property type="entry name" value="Rx_N"/>
</dbReference>
<sequence length="285" mass="31816">MEGILVSAATGALDAVLEKLATLLVNEYKLHKGVRGEIKFLIDELTAMHAFLLKMSEEEDPDVQDKVWMTMVRELSYDIEDSIDDFVQGGEGGVDDKDAKPDGFIKKIKHILGKLGKRKAHHRMFEDLKKQVIEAGERNERYKTRQVFSNTKNATVDPRALAIFEDASKLVGMDEPKAEITEMLTKEDGVASTQLQQVKMVSIVGSGGMGKTTLANQVYQDLKGKFECRAFVSVSRNPDMTNILRTILSEVSCQDYAHTEAGSIQQLISKISGYLAEKRYYCVLS</sequence>
<dbReference type="Pfam" id="PF00931">
    <property type="entry name" value="NB-ARC"/>
    <property type="match status" value="1"/>
</dbReference>
<name>A0A453M9W3_AEGTS</name>
<evidence type="ECO:0000256" key="3">
    <source>
        <dbReference type="ARBA" id="ARBA00022737"/>
    </source>
</evidence>
<keyword evidence="2" id="KW-0433">Leucine-rich repeat</keyword>
<evidence type="ECO:0000256" key="4">
    <source>
        <dbReference type="ARBA" id="ARBA00022741"/>
    </source>
</evidence>
<dbReference type="AlphaFoldDB" id="A0A453M9W3"/>
<evidence type="ECO:0000256" key="5">
    <source>
        <dbReference type="ARBA" id="ARBA00022821"/>
    </source>
</evidence>
<dbReference type="Gene3D" id="1.20.5.4130">
    <property type="match status" value="1"/>
</dbReference>